<keyword evidence="1" id="KW-0472">Membrane</keyword>
<dbReference type="InterPro" id="IPR045614">
    <property type="entry name" value="DUF6136"/>
</dbReference>
<accession>K6YR85</accession>
<dbReference type="Proteomes" id="UP000006327">
    <property type="component" value="Unassembled WGS sequence"/>
</dbReference>
<feature type="transmembrane region" description="Helical" evidence="1">
    <location>
        <begin position="332"/>
        <end position="363"/>
    </location>
</feature>
<feature type="transmembrane region" description="Helical" evidence="1">
    <location>
        <begin position="258"/>
        <end position="275"/>
    </location>
</feature>
<evidence type="ECO:0000256" key="1">
    <source>
        <dbReference type="SAM" id="Phobius"/>
    </source>
</evidence>
<dbReference type="STRING" id="493475.GARC_3738"/>
<feature type="transmembrane region" description="Helical" evidence="1">
    <location>
        <begin position="187"/>
        <end position="211"/>
    </location>
</feature>
<feature type="transmembrane region" description="Helical" evidence="1">
    <location>
        <begin position="296"/>
        <end position="320"/>
    </location>
</feature>
<feature type="transmembrane region" description="Helical" evidence="1">
    <location>
        <begin position="20"/>
        <end position="39"/>
    </location>
</feature>
<keyword evidence="1" id="KW-1133">Transmembrane helix</keyword>
<keyword evidence="1" id="KW-0812">Transmembrane</keyword>
<keyword evidence="3" id="KW-1185">Reference proteome</keyword>
<proteinExistence type="predicted"/>
<feature type="transmembrane region" description="Helical" evidence="1">
    <location>
        <begin position="231"/>
        <end position="252"/>
    </location>
</feature>
<evidence type="ECO:0000313" key="2">
    <source>
        <dbReference type="EMBL" id="GAC20692.1"/>
    </source>
</evidence>
<feature type="transmembrane region" description="Helical" evidence="1">
    <location>
        <begin position="100"/>
        <end position="119"/>
    </location>
</feature>
<sequence length="365" mass="41494">MYREYLKQWLDSIKQMSLAIVALFPLALSALVLFPFLAWGVLAESATNNEVWIYTLWGYLLFVYSWMILQRDGILGVEHQLYINSLPVSRSTKDWCELGLSLYGANLFILGPLVIFLVLFKHGAEQVLHLPFSYVIEKLAPAAGLLTLCTYYCIAAVKVRRLPFLSLLILPLLITPWAQELSKIQCLVLWCLAILTERIIPMPMFGIGTWLKGSYRLFFQGDMAYPRAEGLRLVALLLMLIMLRAMFNGVPIDVKSNVASFLSFTSALLMASSLFDTQALCRQYQYYLTSLPVSKFRLQIISISYVMMKALLGLSLIAYLDIFEAQHWALWSLFYVTSLLGILYLPKWFFSLPIIAAVLVFVIGS</sequence>
<feature type="transmembrane region" description="Helical" evidence="1">
    <location>
        <begin position="51"/>
        <end position="69"/>
    </location>
</feature>
<name>K6YR85_9ALTE</name>
<comment type="caution">
    <text evidence="2">The sequence shown here is derived from an EMBL/GenBank/DDBJ whole genome shotgun (WGS) entry which is preliminary data.</text>
</comment>
<dbReference type="Pfam" id="PF19632">
    <property type="entry name" value="DUF6136"/>
    <property type="match status" value="1"/>
</dbReference>
<evidence type="ECO:0000313" key="3">
    <source>
        <dbReference type="Proteomes" id="UP000006327"/>
    </source>
</evidence>
<dbReference type="EMBL" id="BAEO01000055">
    <property type="protein sequence ID" value="GAC20692.1"/>
    <property type="molecule type" value="Genomic_DNA"/>
</dbReference>
<gene>
    <name evidence="2" type="ORF">GARC_3738</name>
</gene>
<protein>
    <submittedName>
        <fullName evidence="2">Uncharacterized protein</fullName>
    </submittedName>
</protein>
<reference evidence="2 3" key="1">
    <citation type="journal article" date="2017" name="Antonie Van Leeuwenhoek">
        <title>Rhizobium rhizosphaerae sp. nov., a novel species isolated from rice rhizosphere.</title>
        <authorList>
            <person name="Zhao J.J."/>
            <person name="Zhang J."/>
            <person name="Zhang R.J."/>
            <person name="Zhang C.W."/>
            <person name="Yin H.Q."/>
            <person name="Zhang X.X."/>
        </authorList>
    </citation>
    <scope>NUCLEOTIDE SEQUENCE [LARGE SCALE GENOMIC DNA]</scope>
    <source>
        <strain evidence="2 3">BSs20135</strain>
    </source>
</reference>
<organism evidence="2 3">
    <name type="scientific">Paraglaciecola arctica BSs20135</name>
    <dbReference type="NCBI Taxonomy" id="493475"/>
    <lineage>
        <taxon>Bacteria</taxon>
        <taxon>Pseudomonadati</taxon>
        <taxon>Pseudomonadota</taxon>
        <taxon>Gammaproteobacteria</taxon>
        <taxon>Alteromonadales</taxon>
        <taxon>Alteromonadaceae</taxon>
        <taxon>Paraglaciecola</taxon>
    </lineage>
</organism>
<dbReference type="AlphaFoldDB" id="K6YR85"/>
<feature type="transmembrane region" description="Helical" evidence="1">
    <location>
        <begin position="164"/>
        <end position="181"/>
    </location>
</feature>
<feature type="transmembrane region" description="Helical" evidence="1">
    <location>
        <begin position="139"/>
        <end position="157"/>
    </location>
</feature>